<evidence type="ECO:0000313" key="3">
    <source>
        <dbReference type="RefSeq" id="XP_029645376.1"/>
    </source>
</evidence>
<sequence>MKNRLKDASLQKKLNGAFLHIEKALEIFKQQDADFERCSTVAANLMRGHRCYSEIYREIKKECFQQTNLDNILTEKTNADQTSKQEESQQIELTCHLYRIDTNVETDNPEDQEFLRECEKEKADAVTDYDEDDVDKDGGEDEEGGSGEDDDDGGGNNGDRVDRDHDD</sequence>
<dbReference type="RefSeq" id="XP_029645376.1">
    <property type="nucleotide sequence ID" value="XM_029789516.1"/>
</dbReference>
<feature type="region of interest" description="Disordered" evidence="1">
    <location>
        <begin position="117"/>
        <end position="167"/>
    </location>
</feature>
<protein>
    <submittedName>
        <fullName evidence="3">Prostatic spermine-binding protein-like</fullName>
    </submittedName>
</protein>
<proteinExistence type="predicted"/>
<gene>
    <name evidence="3" type="primary">LOC115219355</name>
</gene>
<evidence type="ECO:0000313" key="2">
    <source>
        <dbReference type="Proteomes" id="UP000515154"/>
    </source>
</evidence>
<dbReference type="KEGG" id="osn:115219355"/>
<organism evidence="2 3">
    <name type="scientific">Octopus sinensis</name>
    <name type="common">East Asian common octopus</name>
    <dbReference type="NCBI Taxonomy" id="2607531"/>
    <lineage>
        <taxon>Eukaryota</taxon>
        <taxon>Metazoa</taxon>
        <taxon>Spiralia</taxon>
        <taxon>Lophotrochozoa</taxon>
        <taxon>Mollusca</taxon>
        <taxon>Cephalopoda</taxon>
        <taxon>Coleoidea</taxon>
        <taxon>Octopodiformes</taxon>
        <taxon>Octopoda</taxon>
        <taxon>Incirrata</taxon>
        <taxon>Octopodidae</taxon>
        <taxon>Octopus</taxon>
    </lineage>
</organism>
<name>A0A6P7T6D9_9MOLL</name>
<dbReference type="AlphaFoldDB" id="A0A6P7T6D9"/>
<dbReference type="Proteomes" id="UP000515154">
    <property type="component" value="Linkage group LG14"/>
</dbReference>
<evidence type="ECO:0000256" key="1">
    <source>
        <dbReference type="SAM" id="MobiDB-lite"/>
    </source>
</evidence>
<reference evidence="3" key="1">
    <citation type="submission" date="2025-08" db="UniProtKB">
        <authorList>
            <consortium name="RefSeq"/>
        </authorList>
    </citation>
    <scope>IDENTIFICATION</scope>
</reference>
<keyword evidence="2" id="KW-1185">Reference proteome</keyword>
<accession>A0A6P7T6D9</accession>
<feature type="compositionally biased region" description="Acidic residues" evidence="1">
    <location>
        <begin position="127"/>
        <end position="153"/>
    </location>
</feature>